<name>A0A7L4ZTH6_9BACT</name>
<organism evidence="1 2">
    <name type="scientific">Hymenobacter busanensis</name>
    <dbReference type="NCBI Taxonomy" id="2607656"/>
    <lineage>
        <taxon>Bacteria</taxon>
        <taxon>Pseudomonadati</taxon>
        <taxon>Bacteroidota</taxon>
        <taxon>Cytophagia</taxon>
        <taxon>Cytophagales</taxon>
        <taxon>Hymenobacteraceae</taxon>
        <taxon>Hymenobacter</taxon>
    </lineage>
</organism>
<evidence type="ECO:0000313" key="1">
    <source>
        <dbReference type="EMBL" id="KAA9327566.1"/>
    </source>
</evidence>
<proteinExistence type="predicted"/>
<evidence type="ECO:0000313" key="2">
    <source>
        <dbReference type="Proteomes" id="UP000326380"/>
    </source>
</evidence>
<gene>
    <name evidence="1" type="ORF">F0P96_16425</name>
</gene>
<keyword evidence="2" id="KW-1185">Reference proteome</keyword>
<accession>A0A7L4ZTH6</accession>
<reference evidence="1 2" key="1">
    <citation type="submission" date="2019-09" db="EMBL/GenBank/DDBJ databases">
        <title>Genome sequence of Hymenobacter sp. M3.</title>
        <authorList>
            <person name="Srinivasan S."/>
        </authorList>
    </citation>
    <scope>NUCLEOTIDE SEQUENCE [LARGE SCALE GENOMIC DNA]</scope>
    <source>
        <strain evidence="1 2">M3</strain>
    </source>
</reference>
<dbReference type="AlphaFoldDB" id="A0A7L4ZTH6"/>
<sequence>MNRPTPTRSAFLYWLAAAACLLVVGADVVAGNGSKIVGSLALFGSFLLLAFFPNGASRPRWVGWVSMGLVLVALVSLAYRLARPTS</sequence>
<comment type="caution">
    <text evidence="1">The sequence shown here is derived from an EMBL/GenBank/DDBJ whole genome shotgun (WGS) entry which is preliminary data.</text>
</comment>
<protein>
    <submittedName>
        <fullName evidence="1">Uncharacterized protein</fullName>
    </submittedName>
</protein>
<dbReference type="EMBL" id="VTWU01000006">
    <property type="protein sequence ID" value="KAA9327566.1"/>
    <property type="molecule type" value="Genomic_DNA"/>
</dbReference>
<dbReference type="PROSITE" id="PS51257">
    <property type="entry name" value="PROKAR_LIPOPROTEIN"/>
    <property type="match status" value="1"/>
</dbReference>
<dbReference type="Proteomes" id="UP000326380">
    <property type="component" value="Unassembled WGS sequence"/>
</dbReference>
<dbReference type="RefSeq" id="WP_151080013.1">
    <property type="nucleotide sequence ID" value="NZ_CP047647.1"/>
</dbReference>